<dbReference type="Proteomes" id="UP001372338">
    <property type="component" value="Unassembled WGS sequence"/>
</dbReference>
<proteinExistence type="predicted"/>
<reference evidence="2 3" key="1">
    <citation type="submission" date="2024-01" db="EMBL/GenBank/DDBJ databases">
        <title>The genomes of 5 underutilized Papilionoideae crops provide insights into root nodulation and disease resistanc.</title>
        <authorList>
            <person name="Yuan L."/>
        </authorList>
    </citation>
    <scope>NUCLEOTIDE SEQUENCE [LARGE SCALE GENOMIC DNA]</scope>
    <source>
        <strain evidence="2">ZHUSHIDOU_FW_LH</strain>
        <tissue evidence="2">Leaf</tissue>
    </source>
</reference>
<evidence type="ECO:0000256" key="1">
    <source>
        <dbReference type="SAM" id="MobiDB-lite"/>
    </source>
</evidence>
<dbReference type="PANTHER" id="PTHR34287">
    <property type="entry name" value="OS06G0551500 PROTEIN-RELATED"/>
    <property type="match status" value="1"/>
</dbReference>
<accession>A0AAN9FKB3</accession>
<evidence type="ECO:0000313" key="3">
    <source>
        <dbReference type="Proteomes" id="UP001372338"/>
    </source>
</evidence>
<dbReference type="AlphaFoldDB" id="A0AAN9FKB3"/>
<keyword evidence="3" id="KW-1185">Reference proteome</keyword>
<feature type="region of interest" description="Disordered" evidence="1">
    <location>
        <begin position="1"/>
        <end position="23"/>
    </location>
</feature>
<evidence type="ECO:0000313" key="2">
    <source>
        <dbReference type="EMBL" id="KAK7273498.1"/>
    </source>
</evidence>
<sequence length="191" mass="22253">MECLNQSNTAIHKEQEQEQEEEQPLLLKTTKVVEYLHPFMSIELLCKFPDNSAYDFDYSQSTIWSPLVPRPYHHSMDLDVITPRKLSYDMGLEFLGGRSSVKKMGSKLRKKITTNAFNPNHDFYKTNKKNKKMASDLSPNPQRVKLACNPIIKKGWSKALKAASKQFKRWKGKRDPIVHLMLTKSFRDEDF</sequence>
<dbReference type="PANTHER" id="PTHR34287:SF4">
    <property type="entry name" value="OS04G0504200 PROTEIN"/>
    <property type="match status" value="1"/>
</dbReference>
<dbReference type="EMBL" id="JAYWIO010000003">
    <property type="protein sequence ID" value="KAK7273498.1"/>
    <property type="molecule type" value="Genomic_DNA"/>
</dbReference>
<protein>
    <submittedName>
        <fullName evidence="2">Uncharacterized protein</fullName>
    </submittedName>
</protein>
<feature type="compositionally biased region" description="Polar residues" evidence="1">
    <location>
        <begin position="1"/>
        <end position="10"/>
    </location>
</feature>
<name>A0AAN9FKB3_CROPI</name>
<comment type="caution">
    <text evidence="2">The sequence shown here is derived from an EMBL/GenBank/DDBJ whole genome shotgun (WGS) entry which is preliminary data.</text>
</comment>
<gene>
    <name evidence="2" type="ORF">RIF29_14549</name>
</gene>
<organism evidence="2 3">
    <name type="scientific">Crotalaria pallida</name>
    <name type="common">Smooth rattlebox</name>
    <name type="synonym">Crotalaria striata</name>
    <dbReference type="NCBI Taxonomy" id="3830"/>
    <lineage>
        <taxon>Eukaryota</taxon>
        <taxon>Viridiplantae</taxon>
        <taxon>Streptophyta</taxon>
        <taxon>Embryophyta</taxon>
        <taxon>Tracheophyta</taxon>
        <taxon>Spermatophyta</taxon>
        <taxon>Magnoliopsida</taxon>
        <taxon>eudicotyledons</taxon>
        <taxon>Gunneridae</taxon>
        <taxon>Pentapetalae</taxon>
        <taxon>rosids</taxon>
        <taxon>fabids</taxon>
        <taxon>Fabales</taxon>
        <taxon>Fabaceae</taxon>
        <taxon>Papilionoideae</taxon>
        <taxon>50 kb inversion clade</taxon>
        <taxon>genistoids sensu lato</taxon>
        <taxon>core genistoids</taxon>
        <taxon>Crotalarieae</taxon>
        <taxon>Crotalaria</taxon>
    </lineage>
</organism>